<evidence type="ECO:0000256" key="12">
    <source>
        <dbReference type="ARBA" id="ARBA00023012"/>
    </source>
</evidence>
<dbReference type="Pfam" id="PF02518">
    <property type="entry name" value="HATPase_c"/>
    <property type="match status" value="1"/>
</dbReference>
<feature type="transmembrane region" description="Helical" evidence="14">
    <location>
        <begin position="12"/>
        <end position="33"/>
    </location>
</feature>
<dbReference type="Gene3D" id="1.10.287.130">
    <property type="match status" value="1"/>
</dbReference>
<dbReference type="SUPFAM" id="SSF55874">
    <property type="entry name" value="ATPase domain of HSP90 chaperone/DNA topoisomerase II/histidine kinase"/>
    <property type="match status" value="1"/>
</dbReference>
<dbReference type="CDD" id="cd00082">
    <property type="entry name" value="HisKA"/>
    <property type="match status" value="1"/>
</dbReference>
<keyword evidence="13 14" id="KW-0472">Membrane</keyword>
<dbReference type="InterPro" id="IPR036890">
    <property type="entry name" value="HATPase_C_sf"/>
</dbReference>
<keyword evidence="5" id="KW-0597">Phosphoprotein</keyword>
<dbReference type="PRINTS" id="PR00344">
    <property type="entry name" value="BCTRLSENSOR"/>
</dbReference>
<keyword evidence="11 14" id="KW-1133">Transmembrane helix</keyword>
<dbReference type="SUPFAM" id="SSF47384">
    <property type="entry name" value="Homodimeric domain of signal transducing histidine kinase"/>
    <property type="match status" value="1"/>
</dbReference>
<dbReference type="Gene3D" id="3.30.565.10">
    <property type="entry name" value="Histidine kinase-like ATPase, C-terminal domain"/>
    <property type="match status" value="1"/>
</dbReference>
<keyword evidence="18" id="KW-1185">Reference proteome</keyword>
<dbReference type="CDD" id="cd06225">
    <property type="entry name" value="HAMP"/>
    <property type="match status" value="1"/>
</dbReference>
<dbReference type="InterPro" id="IPR003594">
    <property type="entry name" value="HATPase_dom"/>
</dbReference>
<evidence type="ECO:0000256" key="5">
    <source>
        <dbReference type="ARBA" id="ARBA00022553"/>
    </source>
</evidence>
<dbReference type="InterPro" id="IPR004358">
    <property type="entry name" value="Sig_transdc_His_kin-like_C"/>
</dbReference>
<dbReference type="PANTHER" id="PTHR45528:SF8">
    <property type="entry name" value="HISTIDINE KINASE"/>
    <property type="match status" value="1"/>
</dbReference>
<evidence type="ECO:0000259" key="15">
    <source>
        <dbReference type="PROSITE" id="PS50109"/>
    </source>
</evidence>
<protein>
    <recommendedName>
        <fullName evidence="3">histidine kinase</fullName>
        <ecNumber evidence="3">2.7.13.3</ecNumber>
    </recommendedName>
</protein>
<dbReference type="Pfam" id="PF00672">
    <property type="entry name" value="HAMP"/>
    <property type="match status" value="1"/>
</dbReference>
<dbReference type="InterPro" id="IPR005467">
    <property type="entry name" value="His_kinase_dom"/>
</dbReference>
<evidence type="ECO:0000256" key="3">
    <source>
        <dbReference type="ARBA" id="ARBA00012438"/>
    </source>
</evidence>
<evidence type="ECO:0000256" key="7">
    <source>
        <dbReference type="ARBA" id="ARBA00022692"/>
    </source>
</evidence>
<keyword evidence="6" id="KW-0808">Transferase</keyword>
<dbReference type="SMART" id="SM00387">
    <property type="entry name" value="HATPase_c"/>
    <property type="match status" value="1"/>
</dbReference>
<proteinExistence type="predicted"/>
<evidence type="ECO:0000256" key="1">
    <source>
        <dbReference type="ARBA" id="ARBA00000085"/>
    </source>
</evidence>
<dbReference type="RefSeq" id="WP_251611287.1">
    <property type="nucleotide sequence ID" value="NZ_JAMQJY010000004.1"/>
</dbReference>
<gene>
    <name evidence="17" type="ORF">NDM98_19890</name>
</gene>
<evidence type="ECO:0000256" key="10">
    <source>
        <dbReference type="ARBA" id="ARBA00022840"/>
    </source>
</evidence>
<evidence type="ECO:0000256" key="4">
    <source>
        <dbReference type="ARBA" id="ARBA00022475"/>
    </source>
</evidence>
<evidence type="ECO:0000256" key="6">
    <source>
        <dbReference type="ARBA" id="ARBA00022679"/>
    </source>
</evidence>
<accession>A0ABT0XNN0</accession>
<dbReference type="InterPro" id="IPR003660">
    <property type="entry name" value="HAMP_dom"/>
</dbReference>
<feature type="transmembrane region" description="Helical" evidence="14">
    <location>
        <begin position="53"/>
        <end position="75"/>
    </location>
</feature>
<reference evidence="17" key="1">
    <citation type="submission" date="2022-06" db="EMBL/GenBank/DDBJ databases">
        <title>Alkalicoccobacillus porphyridii sp. nov., isolated from a marine red alga, Porphyridium purpureum and reclassification of Shouchella plakortidis and Shouchella gibsonii as Alkalicoccobacillus plakortidis comb. nov. and Alkalicoccobacillus gibsonii comb. nov.</title>
        <authorList>
            <person name="Kim K.H."/>
            <person name="Lee J.K."/>
            <person name="Han D.M."/>
            <person name="Baek J.H."/>
            <person name="Jeon C.O."/>
        </authorList>
    </citation>
    <scope>NUCLEOTIDE SEQUENCE</scope>
    <source>
        <strain evidence="17">DSM 19153</strain>
    </source>
</reference>
<comment type="subcellular location">
    <subcellularLocation>
        <location evidence="2">Cell membrane</location>
        <topology evidence="2">Multi-pass membrane protein</topology>
    </subcellularLocation>
</comment>
<evidence type="ECO:0000259" key="16">
    <source>
        <dbReference type="PROSITE" id="PS50885"/>
    </source>
</evidence>
<dbReference type="PROSITE" id="PS50885">
    <property type="entry name" value="HAMP"/>
    <property type="match status" value="1"/>
</dbReference>
<comment type="caution">
    <text evidence="17">The sequence shown here is derived from an EMBL/GenBank/DDBJ whole genome shotgun (WGS) entry which is preliminary data.</text>
</comment>
<evidence type="ECO:0000256" key="11">
    <source>
        <dbReference type="ARBA" id="ARBA00022989"/>
    </source>
</evidence>
<dbReference type="GO" id="GO:0016301">
    <property type="term" value="F:kinase activity"/>
    <property type="evidence" value="ECO:0007669"/>
    <property type="project" value="UniProtKB-KW"/>
</dbReference>
<dbReference type="InterPro" id="IPR003661">
    <property type="entry name" value="HisK_dim/P_dom"/>
</dbReference>
<dbReference type="EMBL" id="JAMQJY010000004">
    <property type="protein sequence ID" value="MCM2677481.1"/>
    <property type="molecule type" value="Genomic_DNA"/>
</dbReference>
<keyword evidence="9 17" id="KW-0418">Kinase</keyword>
<keyword evidence="12" id="KW-0902">Two-component regulatory system</keyword>
<evidence type="ECO:0000313" key="17">
    <source>
        <dbReference type="EMBL" id="MCM2677481.1"/>
    </source>
</evidence>
<feature type="domain" description="Histidine kinase" evidence="15">
    <location>
        <begin position="144"/>
        <end position="360"/>
    </location>
</feature>
<keyword evidence="8" id="KW-0547">Nucleotide-binding</keyword>
<evidence type="ECO:0000256" key="14">
    <source>
        <dbReference type="SAM" id="Phobius"/>
    </source>
</evidence>
<evidence type="ECO:0000256" key="2">
    <source>
        <dbReference type="ARBA" id="ARBA00004651"/>
    </source>
</evidence>
<dbReference type="PROSITE" id="PS50109">
    <property type="entry name" value="HIS_KIN"/>
    <property type="match status" value="1"/>
</dbReference>
<evidence type="ECO:0000313" key="18">
    <source>
        <dbReference type="Proteomes" id="UP001203665"/>
    </source>
</evidence>
<evidence type="ECO:0000256" key="9">
    <source>
        <dbReference type="ARBA" id="ARBA00022777"/>
    </source>
</evidence>
<dbReference type="Proteomes" id="UP001203665">
    <property type="component" value="Unassembled WGS sequence"/>
</dbReference>
<comment type="catalytic activity">
    <reaction evidence="1">
        <text>ATP + protein L-histidine = ADP + protein N-phospho-L-histidine.</text>
        <dbReference type="EC" id="2.7.13.3"/>
    </reaction>
</comment>
<dbReference type="Pfam" id="PF00512">
    <property type="entry name" value="HisKA"/>
    <property type="match status" value="1"/>
</dbReference>
<sequence>MNVLTLKNKIVIQLLCVIALSTVISLVTLLTIFQFTGHLYEKMNVTELNVTFAVILTTCIFLFVLFVFILSFTFFTRKKIRFLKHISDNVQKIAEGELGLLIDLKGNDELTTLAKNINNMSKDLEYKFQNERRLESDRNELITNVSHDLRTPLTSVIGYVDLIMKNKYKNKEQFNEYLQIINQKSHRLNVLIEELFEYSRLSNPNITLNRHVVNMVDLVEQVLGEYTLELEMEKIQLSRTIVGNEISVFMDVEKVARVFENLLVNCLKYSLKPSELKVELVSAKGIALFKISNQVEHHTSMELDKLFERFFVGEKARTTRVGTGLGLAIAKKIVELHQGKMYAELHEDWITFTIELPLYAPTLEE</sequence>
<dbReference type="InterPro" id="IPR036097">
    <property type="entry name" value="HisK_dim/P_sf"/>
</dbReference>
<organism evidence="17 18">
    <name type="scientific">Alkalicoccobacillus plakortidis</name>
    <dbReference type="NCBI Taxonomy" id="444060"/>
    <lineage>
        <taxon>Bacteria</taxon>
        <taxon>Bacillati</taxon>
        <taxon>Bacillota</taxon>
        <taxon>Bacilli</taxon>
        <taxon>Bacillales</taxon>
        <taxon>Bacillaceae</taxon>
        <taxon>Alkalicoccobacillus</taxon>
    </lineage>
</organism>
<keyword evidence="10" id="KW-0067">ATP-binding</keyword>
<dbReference type="InterPro" id="IPR050398">
    <property type="entry name" value="HssS/ArlS-like"/>
</dbReference>
<dbReference type="SUPFAM" id="SSF158472">
    <property type="entry name" value="HAMP domain-like"/>
    <property type="match status" value="1"/>
</dbReference>
<keyword evidence="7 14" id="KW-0812">Transmembrane</keyword>
<keyword evidence="4" id="KW-1003">Cell membrane</keyword>
<feature type="domain" description="HAMP" evidence="16">
    <location>
        <begin position="77"/>
        <end position="129"/>
    </location>
</feature>
<dbReference type="Gene3D" id="6.10.340.10">
    <property type="match status" value="1"/>
</dbReference>
<name>A0ABT0XNN0_9BACI</name>
<dbReference type="PANTHER" id="PTHR45528">
    <property type="entry name" value="SENSOR HISTIDINE KINASE CPXA"/>
    <property type="match status" value="1"/>
</dbReference>
<evidence type="ECO:0000256" key="13">
    <source>
        <dbReference type="ARBA" id="ARBA00023136"/>
    </source>
</evidence>
<evidence type="ECO:0000256" key="8">
    <source>
        <dbReference type="ARBA" id="ARBA00022741"/>
    </source>
</evidence>
<dbReference type="SMART" id="SM00388">
    <property type="entry name" value="HisKA"/>
    <property type="match status" value="1"/>
</dbReference>
<dbReference type="EC" id="2.7.13.3" evidence="3"/>